<dbReference type="WBParaSite" id="jg25123">
    <property type="protein sequence ID" value="jg25123"/>
    <property type="gene ID" value="jg25123"/>
</dbReference>
<organism evidence="1 2">
    <name type="scientific">Ditylenchus dipsaci</name>
    <dbReference type="NCBI Taxonomy" id="166011"/>
    <lineage>
        <taxon>Eukaryota</taxon>
        <taxon>Metazoa</taxon>
        <taxon>Ecdysozoa</taxon>
        <taxon>Nematoda</taxon>
        <taxon>Chromadorea</taxon>
        <taxon>Rhabditida</taxon>
        <taxon>Tylenchina</taxon>
        <taxon>Tylenchomorpha</taxon>
        <taxon>Sphaerularioidea</taxon>
        <taxon>Anguinidae</taxon>
        <taxon>Anguininae</taxon>
        <taxon>Ditylenchus</taxon>
    </lineage>
</organism>
<keyword evidence="1" id="KW-1185">Reference proteome</keyword>
<dbReference type="Proteomes" id="UP000887574">
    <property type="component" value="Unplaced"/>
</dbReference>
<dbReference type="SUPFAM" id="SSF48452">
    <property type="entry name" value="TPR-like"/>
    <property type="match status" value="1"/>
</dbReference>
<accession>A0A915E2D0</accession>
<proteinExistence type="predicted"/>
<evidence type="ECO:0000313" key="2">
    <source>
        <dbReference type="WBParaSite" id="jg25123"/>
    </source>
</evidence>
<protein>
    <submittedName>
        <fullName evidence="2">Uncharacterized protein</fullName>
    </submittedName>
</protein>
<dbReference type="InterPro" id="IPR011990">
    <property type="entry name" value="TPR-like_helical_dom_sf"/>
</dbReference>
<evidence type="ECO:0000313" key="1">
    <source>
        <dbReference type="Proteomes" id="UP000887574"/>
    </source>
</evidence>
<dbReference type="InterPro" id="IPR050754">
    <property type="entry name" value="FKBP4/5/8-like"/>
</dbReference>
<dbReference type="AlphaFoldDB" id="A0A915E2D0"/>
<dbReference type="Gene3D" id="1.25.40.10">
    <property type="entry name" value="Tetratricopeptide repeat domain"/>
    <property type="match status" value="1"/>
</dbReference>
<sequence>MQVEIADLRCALDKADEIKEKANEAYKQKEFRLYAMRLYHQAVLQIKGFVEKPNMAAMLGSPEEEKPVVNQVLQQSCCLHFEWTSPSTADYLRAVTYCDKVLASEPDNQKAIFRKGCAYKLAQKYEKAMEQFKQCPQNIQASALLEECRLKEKEEIRRGTPNCEPALLRKVFSNLTPDVFSNMP</sequence>
<reference evidence="2" key="1">
    <citation type="submission" date="2022-11" db="UniProtKB">
        <authorList>
            <consortium name="WormBaseParasite"/>
        </authorList>
    </citation>
    <scope>IDENTIFICATION</scope>
</reference>
<name>A0A915E2D0_9BILA</name>
<dbReference type="PANTHER" id="PTHR46512">
    <property type="entry name" value="PEPTIDYLPROLYL ISOMERASE"/>
    <property type="match status" value="1"/>
</dbReference>